<accession>A0A1Y2SQH6</accession>
<dbReference type="Gene3D" id="2.60.120.620">
    <property type="entry name" value="q2cbj1_9rhob like domain"/>
    <property type="match status" value="1"/>
</dbReference>
<dbReference type="InterPro" id="IPR018724">
    <property type="entry name" value="2OG-Fe_dioxygenase"/>
</dbReference>
<evidence type="ECO:0000256" key="4">
    <source>
        <dbReference type="PROSITE-ProRule" id="PRU00409"/>
    </source>
</evidence>
<dbReference type="PROSITE" id="PS00867">
    <property type="entry name" value="CPSASE_2"/>
    <property type="match status" value="1"/>
</dbReference>
<dbReference type="GO" id="GO:0046872">
    <property type="term" value="F:metal ion binding"/>
    <property type="evidence" value="ECO:0007669"/>
    <property type="project" value="InterPro"/>
</dbReference>
<reference evidence="6 7" key="1">
    <citation type="submission" date="2017-01" db="EMBL/GenBank/DDBJ databases">
        <title>Deconstructing symbiosis and pathogenesis requirements using a combined genomic-metabolomic approach.</title>
        <authorList>
            <person name="Tobias N.J."/>
            <person name="Wolff H."/>
            <person name="Djahanschiri B."/>
            <person name="Ebersberger I."/>
            <person name="Bode H.B."/>
        </authorList>
    </citation>
    <scope>NUCLEOTIDE SEQUENCE [LARGE SCALE GENOMIC DNA]</scope>
    <source>
        <strain evidence="6 7">DSM 4764</strain>
    </source>
</reference>
<feature type="domain" description="ATP-grasp" evidence="5">
    <location>
        <begin position="128"/>
        <end position="349"/>
    </location>
</feature>
<dbReference type="InterPro" id="IPR052032">
    <property type="entry name" value="ATP-dep_AA_Ligase"/>
</dbReference>
<gene>
    <name evidence="6" type="ORF">Xbed_00574</name>
</gene>
<dbReference type="InterPro" id="IPR005479">
    <property type="entry name" value="CPAse_ATP-bd"/>
</dbReference>
<dbReference type="PANTHER" id="PTHR43585">
    <property type="entry name" value="FUMIPYRROLE BIOSYNTHESIS PROTEIN C"/>
    <property type="match status" value="1"/>
</dbReference>
<sequence>MKPNAILFVDIDDAKVPRYRYREAHFTAAKNRGMNCLTAALQGRQHTERLYADSDDVFYLESLTQEALQDLVSTLQQTYTLRGILCYAGQASTYGQVGCIVAEVCHHIGLPNASASAIAACNNKFLMRQALQKQGVRSIRHALCHTEEELYSQAKMVGYPLIAKPPFGAGSVFIKKCRDWPELQAHYHAFTTHYKHSIYVDFMGNNQECVTSEEGKQVSIPGKSLLLEEYIEGIEGSVECVISQNQIHPVLINEKLILTEKENTVLENLLICPPVSFSPSEQEQIRDYAVTCIKAVGLNYAIVHLEFRMTHDGPVVIEINPRLGGLFVNSCFRDIAGLDPYSLYLSILSQEQDIDTRINLAQQRATTAKQHYSMLAMYPEKSGHFQGIANIEHMKNHPNVIECIPHPADCDINAETEEHYLLRCWAKVDDAADAHALHQEMVEHVHPIIVPIQGSQDRQMTNISARLMNEHYCHIPHFSELISCDQEKVKTFKEHWNQLVLDQNFKDYTHRERRILRYYYHPDTENPLQLNRDTEYHSSITYDIEYKQGANQLSYAKEEFITHPIMQGILATDIAILGDRLAKEHRYAIDIHPFRVKAQAGKESPTTSGIHQDGQDWIFMHFIQSHNTEPVTSEVHATARDAPPLLHTAMEHFLETLAINDKQLYHRASNVRQISPTNAAFRDLLLVTFRQLPE</sequence>
<dbReference type="AlphaFoldDB" id="A0A1Y2SQH6"/>
<evidence type="ECO:0000256" key="3">
    <source>
        <dbReference type="ARBA" id="ARBA00022840"/>
    </source>
</evidence>
<dbReference type="RefSeq" id="WP_244182392.1">
    <property type="nucleotide sequence ID" value="NZ_CAWNHF010000134.1"/>
</dbReference>
<dbReference type="GO" id="GO:0051213">
    <property type="term" value="F:dioxygenase activity"/>
    <property type="evidence" value="ECO:0007669"/>
    <property type="project" value="InterPro"/>
</dbReference>
<keyword evidence="2 4" id="KW-0547">Nucleotide-binding</keyword>
<keyword evidence="3 4" id="KW-0067">ATP-binding</keyword>
<evidence type="ECO:0000256" key="2">
    <source>
        <dbReference type="ARBA" id="ARBA00022741"/>
    </source>
</evidence>
<dbReference type="Gene3D" id="3.30.470.20">
    <property type="entry name" value="ATP-grasp fold, B domain"/>
    <property type="match status" value="1"/>
</dbReference>
<dbReference type="SUPFAM" id="SSF56059">
    <property type="entry name" value="Glutathione synthetase ATP-binding domain-like"/>
    <property type="match status" value="1"/>
</dbReference>
<dbReference type="PANTHER" id="PTHR43585:SF2">
    <property type="entry name" value="ATP-GRASP ENZYME FSQD"/>
    <property type="match status" value="1"/>
</dbReference>
<dbReference type="GO" id="GO:0005524">
    <property type="term" value="F:ATP binding"/>
    <property type="evidence" value="ECO:0007669"/>
    <property type="project" value="UniProtKB-UniRule"/>
</dbReference>
<dbReference type="Pfam" id="PF10014">
    <property type="entry name" value="2OG-Fe_Oxy_2"/>
    <property type="match status" value="1"/>
</dbReference>
<evidence type="ECO:0000313" key="7">
    <source>
        <dbReference type="Proteomes" id="UP000194204"/>
    </source>
</evidence>
<keyword evidence="7" id="KW-1185">Reference proteome</keyword>
<evidence type="ECO:0000259" key="5">
    <source>
        <dbReference type="PROSITE" id="PS50975"/>
    </source>
</evidence>
<protein>
    <recommendedName>
        <fullName evidence="5">ATP-grasp domain-containing protein</fullName>
    </recommendedName>
</protein>
<dbReference type="EMBL" id="MUBK01000003">
    <property type="protein sequence ID" value="OTA21345.1"/>
    <property type="molecule type" value="Genomic_DNA"/>
</dbReference>
<organism evidence="6 7">
    <name type="scientific">Xenorhabdus beddingii</name>
    <dbReference type="NCBI Taxonomy" id="40578"/>
    <lineage>
        <taxon>Bacteria</taxon>
        <taxon>Pseudomonadati</taxon>
        <taxon>Pseudomonadota</taxon>
        <taxon>Gammaproteobacteria</taxon>
        <taxon>Enterobacterales</taxon>
        <taxon>Morganellaceae</taxon>
        <taxon>Xenorhabdus</taxon>
    </lineage>
</organism>
<keyword evidence="1" id="KW-0436">Ligase</keyword>
<evidence type="ECO:0000256" key="1">
    <source>
        <dbReference type="ARBA" id="ARBA00022598"/>
    </source>
</evidence>
<dbReference type="STRING" id="40578.Xbed_00574"/>
<evidence type="ECO:0000313" key="6">
    <source>
        <dbReference type="EMBL" id="OTA21345.1"/>
    </source>
</evidence>
<proteinExistence type="predicted"/>
<comment type="caution">
    <text evidence="6">The sequence shown here is derived from an EMBL/GenBank/DDBJ whole genome shotgun (WGS) entry which is preliminary data.</text>
</comment>
<dbReference type="GO" id="GO:0016874">
    <property type="term" value="F:ligase activity"/>
    <property type="evidence" value="ECO:0007669"/>
    <property type="project" value="UniProtKB-KW"/>
</dbReference>
<name>A0A1Y2SQH6_9GAMM</name>
<dbReference type="PROSITE" id="PS50975">
    <property type="entry name" value="ATP_GRASP"/>
    <property type="match status" value="1"/>
</dbReference>
<dbReference type="InterPro" id="IPR011761">
    <property type="entry name" value="ATP-grasp"/>
</dbReference>
<dbReference type="Proteomes" id="UP000194204">
    <property type="component" value="Unassembled WGS sequence"/>
</dbReference>
<dbReference type="Pfam" id="PF13535">
    <property type="entry name" value="ATP-grasp_4"/>
    <property type="match status" value="1"/>
</dbReference>